<evidence type="ECO:0000256" key="10">
    <source>
        <dbReference type="ARBA" id="ARBA00022989"/>
    </source>
</evidence>
<feature type="domain" description="Fringe-like glycosyltransferase" evidence="12">
    <location>
        <begin position="175"/>
        <end position="286"/>
    </location>
</feature>
<evidence type="ECO:0000256" key="8">
    <source>
        <dbReference type="ARBA" id="ARBA00022741"/>
    </source>
</evidence>
<evidence type="ECO:0000256" key="6">
    <source>
        <dbReference type="ARBA" id="ARBA00022679"/>
    </source>
</evidence>
<proteinExistence type="inferred from homology"/>
<protein>
    <recommendedName>
        <fullName evidence="4">N-acetylgalactosaminide beta-1,3-galactosyltransferase</fullName>
        <ecNumber evidence="4">2.4.1.122</ecNumber>
    </recommendedName>
</protein>
<evidence type="ECO:0000256" key="1">
    <source>
        <dbReference type="ARBA" id="ARBA00004606"/>
    </source>
</evidence>
<evidence type="ECO:0000259" key="12">
    <source>
        <dbReference type="Pfam" id="PF02434"/>
    </source>
</evidence>
<comment type="pathway">
    <text evidence="2">Protein modification; protein glycosylation.</text>
</comment>
<evidence type="ECO:0000256" key="5">
    <source>
        <dbReference type="ARBA" id="ARBA00022676"/>
    </source>
</evidence>
<dbReference type="AlphaFoldDB" id="A0AAI8Z4A7"/>
<sequence length="462" mass="52151">MPYSKLPPKLLLLASTLSIATLCLLLLTSRLPTAHLLPSLGRTAIEDLTHDTAFFPPHPEHCAGNTGVAEDGNPCAGFPVHLHEDIQIVVKTGIGERHRLEALLSTFASCFSNILIMSDVQGKVLGHEVYDVLADLPSSYAVNNPDWEAYETQRKAYKAGEAISKSHQGWKLDRFKFLPMIEKTFKIRPKAKWYVFIESDTYYFWDTLFRVLSDLNPNERHYLGNAVAGADNVWFAYGGAGFVLSKKLMRDINHVTPPMSHKHEELIKGDCCGDIALAYSLYRELEARVEGMYPTFSGDEPSSVEIDEARRCVPLLALHRVSPEQMKSLWKWERCRVYTEAPLTYLDFLDYSLAHLARLAGSFQKSHWDNGANLEQPSNSSMSECFESCNKSPGCLQSTYSEEGTCRFAEFAKSGREVEQKMQSSWNPKSLARLGWTTDGGKSRNVCEKDFQWQEPVFKPFP</sequence>
<evidence type="ECO:0000256" key="7">
    <source>
        <dbReference type="ARBA" id="ARBA00022692"/>
    </source>
</evidence>
<keyword evidence="14" id="KW-1185">Reference proteome</keyword>
<evidence type="ECO:0000256" key="3">
    <source>
        <dbReference type="ARBA" id="ARBA00006462"/>
    </source>
</evidence>
<organism evidence="13 14">
    <name type="scientific">Lecanosticta acicola</name>
    <dbReference type="NCBI Taxonomy" id="111012"/>
    <lineage>
        <taxon>Eukaryota</taxon>
        <taxon>Fungi</taxon>
        <taxon>Dikarya</taxon>
        <taxon>Ascomycota</taxon>
        <taxon>Pezizomycotina</taxon>
        <taxon>Dothideomycetes</taxon>
        <taxon>Dothideomycetidae</taxon>
        <taxon>Mycosphaerellales</taxon>
        <taxon>Mycosphaerellaceae</taxon>
        <taxon>Lecanosticta</taxon>
    </lineage>
</organism>
<keyword evidence="5" id="KW-0328">Glycosyltransferase</keyword>
<name>A0AAI8Z4A7_9PEZI</name>
<dbReference type="GO" id="GO:0016263">
    <property type="term" value="F:glycoprotein-N-acetylgalactosamine 3-beta-galactosyltransferase activity"/>
    <property type="evidence" value="ECO:0007669"/>
    <property type="project" value="UniProtKB-EC"/>
</dbReference>
<reference evidence="13" key="1">
    <citation type="submission" date="2023-11" db="EMBL/GenBank/DDBJ databases">
        <authorList>
            <person name="Alioto T."/>
            <person name="Alioto T."/>
            <person name="Gomez Garrido J."/>
        </authorList>
    </citation>
    <scope>NUCLEOTIDE SEQUENCE</scope>
</reference>
<evidence type="ECO:0000256" key="11">
    <source>
        <dbReference type="ARBA" id="ARBA00023136"/>
    </source>
</evidence>
<dbReference type="Pfam" id="PF02434">
    <property type="entry name" value="Fringe"/>
    <property type="match status" value="1"/>
</dbReference>
<keyword evidence="11" id="KW-0472">Membrane</keyword>
<keyword evidence="7" id="KW-0812">Transmembrane</keyword>
<comment type="caution">
    <text evidence="13">The sequence shown here is derived from an EMBL/GenBank/DDBJ whole genome shotgun (WGS) entry which is preliminary data.</text>
</comment>
<evidence type="ECO:0000256" key="2">
    <source>
        <dbReference type="ARBA" id="ARBA00004922"/>
    </source>
</evidence>
<dbReference type="PANTHER" id="PTHR23033:SF43">
    <property type="entry name" value="APPLE DOMAIN-CONTAINING PROTEIN"/>
    <property type="match status" value="1"/>
</dbReference>
<dbReference type="PANTHER" id="PTHR23033">
    <property type="entry name" value="BETA1,3-GALACTOSYLTRANSFERASE"/>
    <property type="match status" value="1"/>
</dbReference>
<evidence type="ECO:0000313" key="13">
    <source>
        <dbReference type="EMBL" id="CAK4032194.1"/>
    </source>
</evidence>
<dbReference type="EC" id="2.4.1.122" evidence="4"/>
<dbReference type="InterPro" id="IPR026050">
    <property type="entry name" value="C1GALT1/C1GALT1_chp1"/>
</dbReference>
<comment type="subcellular location">
    <subcellularLocation>
        <location evidence="1">Membrane</location>
        <topology evidence="1">Single-pass type II membrane protein</topology>
    </subcellularLocation>
</comment>
<evidence type="ECO:0000256" key="9">
    <source>
        <dbReference type="ARBA" id="ARBA00022968"/>
    </source>
</evidence>
<dbReference type="EMBL" id="CAVMBE010000059">
    <property type="protein sequence ID" value="CAK4032194.1"/>
    <property type="molecule type" value="Genomic_DNA"/>
</dbReference>
<dbReference type="Gene3D" id="3.90.550.50">
    <property type="match status" value="1"/>
</dbReference>
<accession>A0AAI8Z4A7</accession>
<dbReference type="Proteomes" id="UP001296104">
    <property type="component" value="Unassembled WGS sequence"/>
</dbReference>
<dbReference type="GO" id="GO:0016020">
    <property type="term" value="C:membrane"/>
    <property type="evidence" value="ECO:0007669"/>
    <property type="project" value="UniProtKB-SubCell"/>
</dbReference>
<keyword evidence="8" id="KW-0547">Nucleotide-binding</keyword>
<keyword evidence="9" id="KW-0735">Signal-anchor</keyword>
<dbReference type="InterPro" id="IPR003378">
    <property type="entry name" value="Fringe-like_glycosylTrfase"/>
</dbReference>
<evidence type="ECO:0000313" key="14">
    <source>
        <dbReference type="Proteomes" id="UP001296104"/>
    </source>
</evidence>
<evidence type="ECO:0000256" key="4">
    <source>
        <dbReference type="ARBA" id="ARBA00012557"/>
    </source>
</evidence>
<comment type="similarity">
    <text evidence="3">Belongs to the glycosyltransferase 31 family. Beta3-Gal-T subfamily.</text>
</comment>
<dbReference type="GO" id="GO:0000166">
    <property type="term" value="F:nucleotide binding"/>
    <property type="evidence" value="ECO:0007669"/>
    <property type="project" value="UniProtKB-KW"/>
</dbReference>
<keyword evidence="6" id="KW-0808">Transferase</keyword>
<keyword evidence="10" id="KW-1133">Transmembrane helix</keyword>
<gene>
    <name evidence="13" type="ORF">LECACI_7A007352</name>
</gene>